<keyword evidence="1" id="KW-1133">Transmembrane helix</keyword>
<evidence type="ECO:0000256" key="1">
    <source>
        <dbReference type="SAM" id="Phobius"/>
    </source>
</evidence>
<dbReference type="GO" id="GO:0016740">
    <property type="term" value="F:transferase activity"/>
    <property type="evidence" value="ECO:0007669"/>
    <property type="project" value="UniProtKB-KW"/>
</dbReference>
<keyword evidence="1" id="KW-0812">Transmembrane</keyword>
<feature type="transmembrane region" description="Helical" evidence="1">
    <location>
        <begin position="55"/>
        <end position="74"/>
    </location>
</feature>
<sequence>MRSKWEYRIGAVLGVVVVTAAAVVIANTSLVQGFATTYVPLVNRLPGTVLGGQELVVAIVLSTAIVVGSLFPLYKPRPQRILDTIFLAQKRVLTAVFAIATVGYFNWTYRLPRATLGVTAAILLVALPAWFVLIRRRPAEGHERIVIVGDDPDQIRRAADAVEGTVLGYLSPPIITGTREREAPAARADGGAIDLQAEGLTSLGGLSRLEQVLVNRDVDTVLLAFENPDRGEFFGVLETCHTHGIGAKVLREHADSVLLSITDGGVGELLTIDLEPWDWQERLVKRGFDIVFATVGLVVFAPFLALIAVAIKLDSSGPVFYGQDRTADLGSTFTVLKFRTMYVDSESAEPVDDEQNDRITPVGRLLRESHLDELPQLWSILIGDMSVVGPRAVWTDEESLLEAQAGGWRKRWFVKPGLTGLAQVNDVSSTDPETKLQYDLEYIRRQSFWFDLKIVIRQIWNAFTDVLVLLRGGDPNPDDESPEQ</sequence>
<feature type="transmembrane region" description="Helical" evidence="1">
    <location>
        <begin position="290"/>
        <end position="311"/>
    </location>
</feature>
<dbReference type="PANTHER" id="PTHR30576:SF0">
    <property type="entry name" value="UNDECAPRENYL-PHOSPHATE N-ACETYLGALACTOSAMINYL 1-PHOSPHATE TRANSFERASE-RELATED"/>
    <property type="match status" value="1"/>
</dbReference>
<protein>
    <submittedName>
        <fullName evidence="3">Sugar transferase</fullName>
    </submittedName>
</protein>
<evidence type="ECO:0000313" key="3">
    <source>
        <dbReference type="EMBL" id="MFC6905732.1"/>
    </source>
</evidence>
<proteinExistence type="predicted"/>
<dbReference type="PANTHER" id="PTHR30576">
    <property type="entry name" value="COLANIC BIOSYNTHESIS UDP-GLUCOSE LIPID CARRIER TRANSFERASE"/>
    <property type="match status" value="1"/>
</dbReference>
<dbReference type="EMBL" id="JBHSXQ010000003">
    <property type="protein sequence ID" value="MFC6905732.1"/>
    <property type="molecule type" value="Genomic_DNA"/>
</dbReference>
<feature type="transmembrane region" description="Helical" evidence="1">
    <location>
        <begin position="86"/>
        <end position="107"/>
    </location>
</feature>
<comment type="caution">
    <text evidence="3">The sequence shown here is derived from an EMBL/GenBank/DDBJ whole genome shotgun (WGS) entry which is preliminary data.</text>
</comment>
<accession>A0ABD5V2I5</accession>
<keyword evidence="4" id="KW-1185">Reference proteome</keyword>
<feature type="transmembrane region" description="Helical" evidence="1">
    <location>
        <begin position="113"/>
        <end position="134"/>
    </location>
</feature>
<evidence type="ECO:0000259" key="2">
    <source>
        <dbReference type="Pfam" id="PF02397"/>
    </source>
</evidence>
<dbReference type="Proteomes" id="UP001596312">
    <property type="component" value="Unassembled WGS sequence"/>
</dbReference>
<organism evidence="3 4">
    <name type="scientific">Halalkalicoccus tibetensis</name>
    <dbReference type="NCBI Taxonomy" id="175632"/>
    <lineage>
        <taxon>Archaea</taxon>
        <taxon>Methanobacteriati</taxon>
        <taxon>Methanobacteriota</taxon>
        <taxon>Stenosarchaea group</taxon>
        <taxon>Halobacteria</taxon>
        <taxon>Halobacteriales</taxon>
        <taxon>Halococcaceae</taxon>
        <taxon>Halalkalicoccus</taxon>
    </lineage>
</organism>
<feature type="transmembrane region" description="Helical" evidence="1">
    <location>
        <begin position="12"/>
        <end position="35"/>
    </location>
</feature>
<dbReference type="InterPro" id="IPR003362">
    <property type="entry name" value="Bact_transf"/>
</dbReference>
<dbReference type="RefSeq" id="WP_340604259.1">
    <property type="nucleotide sequence ID" value="NZ_JBBMXV010000003.1"/>
</dbReference>
<name>A0ABD5V2I5_9EURY</name>
<dbReference type="Pfam" id="PF02397">
    <property type="entry name" value="Bac_transf"/>
    <property type="match status" value="1"/>
</dbReference>
<reference evidence="3 4" key="1">
    <citation type="journal article" date="2019" name="Int. J. Syst. Evol. Microbiol.">
        <title>The Global Catalogue of Microorganisms (GCM) 10K type strain sequencing project: providing services to taxonomists for standard genome sequencing and annotation.</title>
        <authorList>
            <consortium name="The Broad Institute Genomics Platform"/>
            <consortium name="The Broad Institute Genome Sequencing Center for Infectious Disease"/>
            <person name="Wu L."/>
            <person name="Ma J."/>
        </authorList>
    </citation>
    <scope>NUCLEOTIDE SEQUENCE [LARGE SCALE GENOMIC DNA]</scope>
    <source>
        <strain evidence="3 4">CGMCC 1.3240</strain>
    </source>
</reference>
<feature type="domain" description="Bacterial sugar transferase" evidence="2">
    <location>
        <begin position="285"/>
        <end position="463"/>
    </location>
</feature>
<evidence type="ECO:0000313" key="4">
    <source>
        <dbReference type="Proteomes" id="UP001596312"/>
    </source>
</evidence>
<gene>
    <name evidence="3" type="ORF">ACFQGH_11055</name>
</gene>
<dbReference type="AlphaFoldDB" id="A0ABD5V2I5"/>
<keyword evidence="1" id="KW-0472">Membrane</keyword>
<keyword evidence="3" id="KW-0808">Transferase</keyword>